<dbReference type="CDD" id="cd16282">
    <property type="entry name" value="metallo-hydrolase-like_MBL-fold"/>
    <property type="match status" value="1"/>
</dbReference>
<dbReference type="SMART" id="SM00849">
    <property type="entry name" value="Lactamase_B"/>
    <property type="match status" value="1"/>
</dbReference>
<feature type="domain" description="Metallo-beta-lactamase" evidence="1">
    <location>
        <begin position="28"/>
        <end position="207"/>
    </location>
</feature>
<dbReference type="SUPFAM" id="SSF56281">
    <property type="entry name" value="Metallo-hydrolase/oxidoreductase"/>
    <property type="match status" value="1"/>
</dbReference>
<protein>
    <submittedName>
        <fullName evidence="2">MBL fold metallo-hydrolase</fullName>
    </submittedName>
</protein>
<evidence type="ECO:0000313" key="3">
    <source>
        <dbReference type="Proteomes" id="UP000326912"/>
    </source>
</evidence>
<proteinExistence type="predicted"/>
<accession>A0A5J4KRJ9</accession>
<organism evidence="2 3">
    <name type="scientific">Dictyobacter vulcani</name>
    <dbReference type="NCBI Taxonomy" id="2607529"/>
    <lineage>
        <taxon>Bacteria</taxon>
        <taxon>Bacillati</taxon>
        <taxon>Chloroflexota</taxon>
        <taxon>Ktedonobacteria</taxon>
        <taxon>Ktedonobacterales</taxon>
        <taxon>Dictyobacteraceae</taxon>
        <taxon>Dictyobacter</taxon>
    </lineage>
</organism>
<evidence type="ECO:0000313" key="2">
    <source>
        <dbReference type="EMBL" id="GER90273.1"/>
    </source>
</evidence>
<evidence type="ECO:0000259" key="1">
    <source>
        <dbReference type="SMART" id="SM00849"/>
    </source>
</evidence>
<dbReference type="Proteomes" id="UP000326912">
    <property type="component" value="Unassembled WGS sequence"/>
</dbReference>
<dbReference type="Pfam" id="PF00753">
    <property type="entry name" value="Lactamase_B"/>
    <property type="match status" value="1"/>
</dbReference>
<sequence>MSVWPEQKTHEIADGIFAVIHGDGQMGVSNASFIIERGSALVVDTMTFPEMAMQMAQEIVHRGASVESVINTHHHVDHVGGNIVFSHARILAHPRSIQAGQQLGLPVSIYDHLMPRFKGRFAELELVQPVPLPEHQAVPRGGQILTFSPAHTATDLAVWFPESRVLLTGDIGFKGVIPLALNGLVSGWIEALNALIALEPVVVVPGHGALGTCDDLIVLRDYFLSVERLGREAVRSGQSLRDALAAFDPGPLTGWLESERHAINLERAMKEARGEINRTNLAAALLSRPLG</sequence>
<keyword evidence="2" id="KW-0378">Hydrolase</keyword>
<dbReference type="RefSeq" id="WP_151758037.1">
    <property type="nucleotide sequence ID" value="NZ_BKZW01000002.1"/>
</dbReference>
<dbReference type="InterPro" id="IPR050855">
    <property type="entry name" value="NDM-1-like"/>
</dbReference>
<dbReference type="AlphaFoldDB" id="A0A5J4KRJ9"/>
<dbReference type="PANTHER" id="PTHR42951">
    <property type="entry name" value="METALLO-BETA-LACTAMASE DOMAIN-CONTAINING"/>
    <property type="match status" value="1"/>
</dbReference>
<comment type="caution">
    <text evidence="2">The sequence shown here is derived from an EMBL/GenBank/DDBJ whole genome shotgun (WGS) entry which is preliminary data.</text>
</comment>
<keyword evidence="3" id="KW-1185">Reference proteome</keyword>
<dbReference type="GO" id="GO:0016787">
    <property type="term" value="F:hydrolase activity"/>
    <property type="evidence" value="ECO:0007669"/>
    <property type="project" value="UniProtKB-KW"/>
</dbReference>
<dbReference type="PANTHER" id="PTHR42951:SF4">
    <property type="entry name" value="ACYL-COENZYME A THIOESTERASE MBLAC2"/>
    <property type="match status" value="1"/>
</dbReference>
<reference evidence="2 3" key="1">
    <citation type="submission" date="2019-10" db="EMBL/GenBank/DDBJ databases">
        <title>Dictyobacter vulcani sp. nov., within the class Ktedonobacteria, isolated from soil of volcanic Mt. Zao.</title>
        <authorList>
            <person name="Zheng Y."/>
            <person name="Wang C.M."/>
            <person name="Sakai Y."/>
            <person name="Abe K."/>
            <person name="Yokota A."/>
            <person name="Yabe S."/>
        </authorList>
    </citation>
    <scope>NUCLEOTIDE SEQUENCE [LARGE SCALE GENOMIC DNA]</scope>
    <source>
        <strain evidence="2 3">W12</strain>
    </source>
</reference>
<dbReference type="InterPro" id="IPR036866">
    <property type="entry name" value="RibonucZ/Hydroxyglut_hydro"/>
</dbReference>
<dbReference type="EMBL" id="BKZW01000002">
    <property type="protein sequence ID" value="GER90273.1"/>
    <property type="molecule type" value="Genomic_DNA"/>
</dbReference>
<dbReference type="Gene3D" id="3.60.15.10">
    <property type="entry name" value="Ribonuclease Z/Hydroxyacylglutathione hydrolase-like"/>
    <property type="match status" value="1"/>
</dbReference>
<dbReference type="InterPro" id="IPR001279">
    <property type="entry name" value="Metallo-B-lactamas"/>
</dbReference>
<gene>
    <name evidence="2" type="ORF">KDW_44350</name>
</gene>
<name>A0A5J4KRJ9_9CHLR</name>